<keyword evidence="6" id="KW-0511">Multifunctional enzyme</keyword>
<dbReference type="InterPro" id="IPR043519">
    <property type="entry name" value="NT_sf"/>
</dbReference>
<dbReference type="EC" id="2.7.7.59" evidence="8"/>
<dbReference type="SUPFAM" id="SSF81301">
    <property type="entry name" value="Nucleotidyltransferase"/>
    <property type="match status" value="1"/>
</dbReference>
<keyword evidence="3" id="KW-0677">Repeat</keyword>
<keyword evidence="2 8" id="KW-0548">Nucleotidyltransferase</keyword>
<sequence>MSNINANQDISLTIKDAINKYRKNINNKTKDINGISFCLSHCKMIDTFIVDIYAYVIKEKFKDYNIDINNIPIILIAMGSYGRMQMSVYSDVDFMIVYEEIDGFNTKSIIEGILHIAWDSRLNISHRVHELQDIQNIIKTDNTIQTAIFESRFIYGSRNLHSKFKKALDFLILKNKNEFITNKVLEYNSIDIDRNVSMEINLKHDIGTLRDINMLMWIAKYSIGISSIKELYYKNNLLTQSEYIQLKRALNILLSIRSNLHILSGKQQDVLFLEIFPDLAQDMKKSKNILPQVLLSKNLFFATNTIYKICHTFIAKLSYEYLPILKDKKNYLSNAKKIHQIDNKAYIDFALVEQGNIDILQEILDMQDKHMYFDGSIFYAISKLSQQDFISKFGNPKIITSLLKRQHLYCILRLFYDTQTLHYVFSEFRPIMHIGQFDGYHQYPVGFHCLRVLWNMENIKDSFVSSIYNAMTDKDKVLLKYCAIFHDLGKGRKTDHSFVGAYIFAKNAKNNNFSSDEVNIGKTLIKYHTFMSKIAYQNDIHSEQVLISFCAVVPSEKLINMLYILTYADNLGTRDNSLTSHKKYLLKELYNLSIGYLENKDILKYEVVRAKKEEALRKDAGFIQLTKKQQQKILSIPSSLLFIKYSKKDILNIAMKSFHIQDFVYEMQNEDFLSIEIIRKTPLNLGYLLSKLSFLNLAHLDIYKIFDDIKYFKINFSSKIEQDNIQTLKYDILNSFDMSKRVKTSIQIDKKNISLDKNHTSNLAKMIISGKNQKGFFAYISRIFDELGIDIRSAKIHTVRDRIQDILLIEKNNNFDLHIDEAVNLLSNSK</sequence>
<dbReference type="InterPro" id="IPR045865">
    <property type="entry name" value="ACT-like_dom_sf"/>
</dbReference>
<gene>
    <name evidence="8" type="ORF">MNB_ARC-1_1108</name>
</gene>
<evidence type="ECO:0000256" key="4">
    <source>
        <dbReference type="ARBA" id="ARBA00022801"/>
    </source>
</evidence>
<keyword evidence="4" id="KW-0378">Hydrolase</keyword>
<organism evidence="8">
    <name type="scientific">hydrothermal vent metagenome</name>
    <dbReference type="NCBI Taxonomy" id="652676"/>
    <lineage>
        <taxon>unclassified sequences</taxon>
        <taxon>metagenomes</taxon>
        <taxon>ecological metagenomes</taxon>
    </lineage>
</organism>
<dbReference type="InterPro" id="IPR013546">
    <property type="entry name" value="PII_UdlTrfase/GS_AdlTrfase"/>
</dbReference>
<feature type="domain" description="ACT" evidence="7">
    <location>
        <begin position="765"/>
        <end position="830"/>
    </location>
</feature>
<dbReference type="Pfam" id="PF08335">
    <property type="entry name" value="GlnD_UR_UTase"/>
    <property type="match status" value="1"/>
</dbReference>
<name>A0A3B1E5J5_9ZZZZ</name>
<keyword evidence="5" id="KW-0460">Magnesium</keyword>
<dbReference type="EMBL" id="UOYO01000011">
    <property type="protein sequence ID" value="VAY86418.1"/>
    <property type="molecule type" value="Genomic_DNA"/>
</dbReference>
<dbReference type="GO" id="GO:0016787">
    <property type="term" value="F:hydrolase activity"/>
    <property type="evidence" value="ECO:0007669"/>
    <property type="project" value="UniProtKB-KW"/>
</dbReference>
<dbReference type="InterPro" id="IPR003607">
    <property type="entry name" value="HD/PDEase_dom"/>
</dbReference>
<evidence type="ECO:0000256" key="2">
    <source>
        <dbReference type="ARBA" id="ARBA00022695"/>
    </source>
</evidence>
<dbReference type="Gene3D" id="1.10.3210.10">
    <property type="entry name" value="Hypothetical protein af1432"/>
    <property type="match status" value="1"/>
</dbReference>
<dbReference type="Pfam" id="PF01966">
    <property type="entry name" value="HD"/>
    <property type="match status" value="1"/>
</dbReference>
<dbReference type="PROSITE" id="PS51671">
    <property type="entry name" value="ACT"/>
    <property type="match status" value="1"/>
</dbReference>
<dbReference type="CDD" id="cd04873">
    <property type="entry name" value="ACT_UUR-ACR-like"/>
    <property type="match status" value="1"/>
</dbReference>
<dbReference type="SUPFAM" id="SSF109604">
    <property type="entry name" value="HD-domain/PDEase-like"/>
    <property type="match status" value="1"/>
</dbReference>
<dbReference type="CDD" id="cd00077">
    <property type="entry name" value="HDc"/>
    <property type="match status" value="1"/>
</dbReference>
<dbReference type="SUPFAM" id="SSF55021">
    <property type="entry name" value="ACT-like"/>
    <property type="match status" value="1"/>
</dbReference>
<keyword evidence="1 8" id="KW-0808">Transferase</keyword>
<evidence type="ECO:0000259" key="7">
    <source>
        <dbReference type="PROSITE" id="PS51671"/>
    </source>
</evidence>
<dbReference type="GO" id="GO:0008773">
    <property type="term" value="F:[protein-PII] uridylyltransferase activity"/>
    <property type="evidence" value="ECO:0007669"/>
    <property type="project" value="UniProtKB-EC"/>
</dbReference>
<evidence type="ECO:0000313" key="8">
    <source>
        <dbReference type="EMBL" id="VAY86418.1"/>
    </source>
</evidence>
<proteinExistence type="predicted"/>
<dbReference type="InterPro" id="IPR006674">
    <property type="entry name" value="HD_domain"/>
</dbReference>
<evidence type="ECO:0000256" key="3">
    <source>
        <dbReference type="ARBA" id="ARBA00022737"/>
    </source>
</evidence>
<evidence type="ECO:0000256" key="5">
    <source>
        <dbReference type="ARBA" id="ARBA00022842"/>
    </source>
</evidence>
<protein>
    <submittedName>
        <fullName evidence="8">[Protein-PII] uridylyltransferase</fullName>
        <ecNumber evidence="8">2.7.7.59</ecNumber>
    </submittedName>
</protein>
<dbReference type="InterPro" id="IPR010043">
    <property type="entry name" value="UTase/UR"/>
</dbReference>
<dbReference type="InterPro" id="IPR002912">
    <property type="entry name" value="ACT_dom"/>
</dbReference>
<evidence type="ECO:0000256" key="6">
    <source>
        <dbReference type="ARBA" id="ARBA00023268"/>
    </source>
</evidence>
<evidence type="ECO:0000256" key="1">
    <source>
        <dbReference type="ARBA" id="ARBA00022679"/>
    </source>
</evidence>
<accession>A0A3B1E5J5</accession>
<dbReference type="AlphaFoldDB" id="A0A3B1E5J5"/>
<reference evidence="8" key="1">
    <citation type="submission" date="2018-10" db="EMBL/GenBank/DDBJ databases">
        <authorList>
            <person name="Aoki K."/>
        </authorList>
    </citation>
    <scope>NUCLEOTIDE SEQUENCE</scope>
</reference>
<dbReference type="PANTHER" id="PTHR47320">
    <property type="entry name" value="BIFUNCTIONAL URIDYLYLTRANSFERASE/URIDYLYL-REMOVING ENZYME"/>
    <property type="match status" value="1"/>
</dbReference>
<dbReference type="PANTHER" id="PTHR47320:SF1">
    <property type="entry name" value="BIFUNCTIONAL URIDYLYLTRANSFERASE_URIDYLYL-REMOVING ENZYME"/>
    <property type="match status" value="1"/>
</dbReference>